<dbReference type="InterPro" id="IPR031358">
    <property type="entry name" value="Stealth_CR1"/>
</dbReference>
<dbReference type="SMART" id="SM00004">
    <property type="entry name" value="NL"/>
    <property type="match status" value="2"/>
</dbReference>
<keyword evidence="8" id="KW-0325">Glycoprotein</keyword>
<comment type="subcellular location">
    <subcellularLocation>
        <location evidence="9">Endomembrane system</location>
        <topology evidence="9">Single-pass type I membrane protein</topology>
    </subcellularLocation>
</comment>
<evidence type="ECO:0000256" key="2">
    <source>
        <dbReference type="ARBA" id="ARBA00022679"/>
    </source>
</evidence>
<evidence type="ECO:0000256" key="5">
    <source>
        <dbReference type="ARBA" id="ARBA00022989"/>
    </source>
</evidence>
<dbReference type="InterPro" id="IPR047141">
    <property type="entry name" value="Stealth"/>
</dbReference>
<evidence type="ECO:0000256" key="8">
    <source>
        <dbReference type="ARBA" id="ARBA00023180"/>
    </source>
</evidence>
<accession>A0ABM4CGF8</accession>
<dbReference type="InterPro" id="IPR000800">
    <property type="entry name" value="Notch_dom"/>
</dbReference>
<gene>
    <name evidence="13" type="primary">LOC100199845</name>
</gene>
<evidence type="ECO:0000256" key="6">
    <source>
        <dbReference type="ARBA" id="ARBA00023136"/>
    </source>
</evidence>
<organism evidence="12 13">
    <name type="scientific">Hydra vulgaris</name>
    <name type="common">Hydra</name>
    <name type="synonym">Hydra attenuata</name>
    <dbReference type="NCBI Taxonomy" id="6087"/>
    <lineage>
        <taxon>Eukaryota</taxon>
        <taxon>Metazoa</taxon>
        <taxon>Cnidaria</taxon>
        <taxon>Hydrozoa</taxon>
        <taxon>Hydroidolina</taxon>
        <taxon>Anthoathecata</taxon>
        <taxon>Aplanulata</taxon>
        <taxon>Hydridae</taxon>
        <taxon>Hydra</taxon>
    </lineage>
</organism>
<keyword evidence="2" id="KW-0808">Transferase</keyword>
<proteinExistence type="inferred from homology"/>
<dbReference type="InterPro" id="IPR035993">
    <property type="entry name" value="Notch-like_dom_sf"/>
</dbReference>
<dbReference type="PROSITE" id="PS00018">
    <property type="entry name" value="EF_HAND_1"/>
    <property type="match status" value="1"/>
</dbReference>
<dbReference type="InterPro" id="IPR018247">
    <property type="entry name" value="EF_Hand_1_Ca_BS"/>
</dbReference>
<evidence type="ECO:0000256" key="9">
    <source>
        <dbReference type="ARBA" id="ARBA00046288"/>
    </source>
</evidence>
<evidence type="ECO:0000256" key="4">
    <source>
        <dbReference type="ARBA" id="ARBA00022737"/>
    </source>
</evidence>
<dbReference type="Proteomes" id="UP001652625">
    <property type="component" value="Chromosome 09"/>
</dbReference>
<dbReference type="PANTHER" id="PTHR24045:SF0">
    <property type="entry name" value="N-ACETYLGLUCOSAMINE-1-PHOSPHOTRANSFERASE SUBUNITS ALPHA_BETA"/>
    <property type="match status" value="1"/>
</dbReference>
<dbReference type="RefSeq" id="XP_065660810.1">
    <property type="nucleotide sequence ID" value="XM_065804738.1"/>
</dbReference>
<dbReference type="InterPro" id="IPR031356">
    <property type="entry name" value="Stealth_CR4"/>
</dbReference>
<dbReference type="GeneID" id="100199845"/>
<dbReference type="PANTHER" id="PTHR24045">
    <property type="match status" value="1"/>
</dbReference>
<evidence type="ECO:0000313" key="12">
    <source>
        <dbReference type="Proteomes" id="UP001652625"/>
    </source>
</evidence>
<evidence type="ECO:0000256" key="3">
    <source>
        <dbReference type="ARBA" id="ARBA00022692"/>
    </source>
</evidence>
<dbReference type="Pfam" id="PF17101">
    <property type="entry name" value="Stealth_CR1"/>
    <property type="match status" value="1"/>
</dbReference>
<comment type="similarity">
    <text evidence="1">Belongs to the stealth family.</text>
</comment>
<feature type="domain" description="LNR" evidence="11">
    <location>
        <begin position="476"/>
        <end position="514"/>
    </location>
</feature>
<keyword evidence="4" id="KW-0677">Repeat</keyword>
<evidence type="ECO:0000256" key="10">
    <source>
        <dbReference type="SAM" id="Phobius"/>
    </source>
</evidence>
<dbReference type="Pfam" id="PF17103">
    <property type="entry name" value="Stealth_CR4"/>
    <property type="match status" value="1"/>
</dbReference>
<dbReference type="Gene3D" id="3.30.300.320">
    <property type="match status" value="1"/>
</dbReference>
<protein>
    <submittedName>
        <fullName evidence="13">N-acetylglucosamine-1-phosphotransferase subunits alpha/beta</fullName>
    </submittedName>
</protein>
<name>A0ABM4CGF8_HYDVU</name>
<dbReference type="Pfam" id="PF17102">
    <property type="entry name" value="Stealth_CR3"/>
    <property type="match status" value="1"/>
</dbReference>
<dbReference type="Pfam" id="PF00066">
    <property type="entry name" value="Notch"/>
    <property type="match status" value="2"/>
</dbReference>
<feature type="transmembrane region" description="Helical" evidence="10">
    <location>
        <begin position="24"/>
        <end position="43"/>
    </location>
</feature>
<evidence type="ECO:0000256" key="7">
    <source>
        <dbReference type="ARBA" id="ARBA00023157"/>
    </source>
</evidence>
<feature type="domain" description="LNR" evidence="11">
    <location>
        <begin position="420"/>
        <end position="458"/>
    </location>
</feature>
<sequence>MRVWSTFCKLIQKQTYSCLSKNHGLLYAFTGICIILVSAFHFGEVVLQWNMMHYAGNFKFSRYYDNIHGRSFETRLCSPQPIDIVYTWVNGSDPNLIESLNQYKTSLLPVNNNTLKEVTPTTFKIFNWKNSSICPYKNCFFANKIALSGLPKDIDLTELSVHVDKKFSSAKSLEHLGNVAIVSFDHKDDAIMLMNSKLIYQKVHLNFSEVFYTDIQQEDQKISALMVKYLNNEDNNSIAKSIELILPYSVKEVINFVKQKVAIVYLKKYKYVQMLINEKNVSSLYFFNVSLVWKPFSFLPDNRNADLTSNRFADNDELKYSLRSIDTFAPWVRKIFIVTNGQIPNWLNLDHPRIQLITHEEIFANQSHLPTFSSPAIESNIHRIPGLSKIFIYMNDDVFFGKEVWPDDFYTHSRGKKVFQAWAVPNCHEGCPSSWLGDKYCDRACNYTECEWDGGDCINVKNSVNLLIHSMNANGNQVVNSYCSNGCANSWLGDRYCDGNCNTIECGFDAGDCGTRNFDKLFFHNFSSKQVSSSEDIVIKVPSGSLAMFINLTDVFQDIIEGNYQTNNILRSAVLGKKSKLLSLTFFKNFSEENITFQVLGYKGANNTYKGVLVFTLTVNTKVEEAFKKELIEKTELFTSSSYPKKLYNSSLYPIIKKKENTVFEKVNFENLTLSNSLKNKLQILEQEYLDGEITEFGLARIKNQLYKDHLHETMPLRRKLLSFKDNDLDFQLLKLLMDPFTTSFSFLPWEKKIFSNDLSIFYRKANQKNKYLIRKRRGRNLLDTFSSSLLHVSRIYNKAFGYLQRKVPAHMPHMVDKDIIVEMQKEFRPYFEDTSSHKMRHPEDMQFAFSYNYYIIGLKEAQNVSILFDIIDTDHSGTLSDREIRTLAAMKFSIPITIDKVKELETVFKNCSTHLYNSSFVKSYESILLQEKRGEDYHDDELPLVTKDLFFNCHEIWQNLVNLNISESKYKFELLGEDDVIFKMLRNNVSFVLHQLDWIRKNRKKFICINDDLDHTDASTSTIRVLLKDFYESLFPIPSQFELKPKFKNKFLYKKDLVIWLENERLHKRLKNIALVFTLVIIIFVVYKKKLLSMIKNVKKSYGRKFLGV</sequence>
<evidence type="ECO:0000313" key="13">
    <source>
        <dbReference type="RefSeq" id="XP_065660810.1"/>
    </source>
</evidence>
<keyword evidence="3 10" id="KW-0812">Transmembrane</keyword>
<keyword evidence="6 10" id="KW-0472">Membrane</keyword>
<keyword evidence="7" id="KW-1015">Disulfide bond</keyword>
<keyword evidence="12" id="KW-1185">Reference proteome</keyword>
<dbReference type="InterPro" id="IPR031357">
    <property type="entry name" value="Stealth_CR3"/>
</dbReference>
<evidence type="ECO:0000259" key="11">
    <source>
        <dbReference type="SMART" id="SM00004"/>
    </source>
</evidence>
<dbReference type="InterPro" id="IPR021520">
    <property type="entry name" value="Stealth_CR2"/>
</dbReference>
<dbReference type="Pfam" id="PF11380">
    <property type="entry name" value="Stealth_CR2"/>
    <property type="match status" value="1"/>
</dbReference>
<evidence type="ECO:0000256" key="1">
    <source>
        <dbReference type="ARBA" id="ARBA00007583"/>
    </source>
</evidence>
<feature type="transmembrane region" description="Helical" evidence="10">
    <location>
        <begin position="1071"/>
        <end position="1088"/>
    </location>
</feature>
<keyword evidence="5 10" id="KW-1133">Transmembrane helix</keyword>
<dbReference type="SUPFAM" id="SSF90193">
    <property type="entry name" value="Notch domain"/>
    <property type="match status" value="1"/>
</dbReference>
<reference evidence="13" key="1">
    <citation type="submission" date="2025-08" db="UniProtKB">
        <authorList>
            <consortium name="RefSeq"/>
        </authorList>
    </citation>
    <scope>IDENTIFICATION</scope>
</reference>